<name>A0ABS9Y012_9ACTN</name>
<sequence>MAAARAGLFALLGTAVAATVHHLAFDSSPSLLVRGLAALVLFGLALPGAGHDKPLVRQLVLAAAAQVGVGYWFVRADHAISVPPHALWPSSVHAGSPVVVGHVLLTVLSAVLLRGVDNCRRRVLYVAGRKWLHLREVLRGLFTPVRPPADPTVSPGAGRRAHAGPVPGVPRPALLADAVVRRGPPAPSPLPRSRRLSVCI</sequence>
<feature type="transmembrane region" description="Helical" evidence="1">
    <location>
        <begin position="27"/>
        <end position="48"/>
    </location>
</feature>
<dbReference type="EMBL" id="JALDAY010000002">
    <property type="protein sequence ID" value="MCI3270561.1"/>
    <property type="molecule type" value="Genomic_DNA"/>
</dbReference>
<dbReference type="Proteomes" id="UP001165269">
    <property type="component" value="Unassembled WGS sequence"/>
</dbReference>
<keyword evidence="4" id="KW-1185">Reference proteome</keyword>
<reference evidence="3" key="1">
    <citation type="submission" date="2022-03" db="EMBL/GenBank/DDBJ databases">
        <title>Streptomyces 7R015 and 7R016 isolated from Barleria lupulina in Thailand.</title>
        <authorList>
            <person name="Kanchanasin P."/>
            <person name="Phongsopitanun W."/>
            <person name="Tanasupawat S."/>
        </authorList>
    </citation>
    <scope>NUCLEOTIDE SEQUENCE</scope>
    <source>
        <strain evidence="3">7R015</strain>
    </source>
</reference>
<feature type="transmembrane region" description="Helical" evidence="1">
    <location>
        <begin position="55"/>
        <end position="74"/>
    </location>
</feature>
<organism evidence="3 4">
    <name type="scientific">Streptomyces cylindrosporus</name>
    <dbReference type="NCBI Taxonomy" id="2927583"/>
    <lineage>
        <taxon>Bacteria</taxon>
        <taxon>Bacillati</taxon>
        <taxon>Actinomycetota</taxon>
        <taxon>Actinomycetes</taxon>
        <taxon>Kitasatosporales</taxon>
        <taxon>Streptomycetaceae</taxon>
        <taxon>Streptomyces</taxon>
    </lineage>
</organism>
<keyword evidence="2" id="KW-0732">Signal</keyword>
<protein>
    <recommendedName>
        <fullName evidence="5">Integral membrane protein</fullName>
    </recommendedName>
</protein>
<keyword evidence="1" id="KW-0812">Transmembrane</keyword>
<accession>A0ABS9Y012</accession>
<dbReference type="RefSeq" id="WP_242761766.1">
    <property type="nucleotide sequence ID" value="NZ_JALDAY010000002.1"/>
</dbReference>
<evidence type="ECO:0000256" key="1">
    <source>
        <dbReference type="SAM" id="Phobius"/>
    </source>
</evidence>
<proteinExistence type="predicted"/>
<feature type="transmembrane region" description="Helical" evidence="1">
    <location>
        <begin position="94"/>
        <end position="113"/>
    </location>
</feature>
<keyword evidence="1" id="KW-1133">Transmembrane helix</keyword>
<evidence type="ECO:0000313" key="4">
    <source>
        <dbReference type="Proteomes" id="UP001165269"/>
    </source>
</evidence>
<evidence type="ECO:0000256" key="2">
    <source>
        <dbReference type="SAM" id="SignalP"/>
    </source>
</evidence>
<gene>
    <name evidence="3" type="ORF">MQP27_05460</name>
</gene>
<evidence type="ECO:0000313" key="3">
    <source>
        <dbReference type="EMBL" id="MCI3270561.1"/>
    </source>
</evidence>
<evidence type="ECO:0008006" key="5">
    <source>
        <dbReference type="Google" id="ProtNLM"/>
    </source>
</evidence>
<feature type="signal peptide" evidence="2">
    <location>
        <begin position="1"/>
        <end position="17"/>
    </location>
</feature>
<comment type="caution">
    <text evidence="3">The sequence shown here is derived from an EMBL/GenBank/DDBJ whole genome shotgun (WGS) entry which is preliminary data.</text>
</comment>
<keyword evidence="1" id="KW-0472">Membrane</keyword>
<feature type="chain" id="PRO_5046505650" description="Integral membrane protein" evidence="2">
    <location>
        <begin position="18"/>
        <end position="200"/>
    </location>
</feature>